<name>A8LYB0_SALAI</name>
<sequence length="136" mass="14263">MGRSLCPSVLSDACVDGVVRVVSHPAASVDVTDGGGREALRHGGVGCDGRFDLPTCPPDRRQRAAGGVMLVDCDGCVGRADGCSGCLVTALLDEHAGFGAAEARAIEVFARAGFDVQVLPEPRHQVRRPDRRRRVA</sequence>
<proteinExistence type="predicted"/>
<organism evidence="1">
    <name type="scientific">Salinispora arenicola (strain CNS-205)</name>
    <dbReference type="NCBI Taxonomy" id="391037"/>
    <lineage>
        <taxon>Bacteria</taxon>
        <taxon>Bacillati</taxon>
        <taxon>Actinomycetota</taxon>
        <taxon>Actinomycetes</taxon>
        <taxon>Micromonosporales</taxon>
        <taxon>Micromonosporaceae</taxon>
        <taxon>Salinispora</taxon>
    </lineage>
</organism>
<reference evidence="1" key="1">
    <citation type="submission" date="2007-10" db="EMBL/GenBank/DDBJ databases">
        <title>Complete sequence of Salinispora arenicola CNS-205.</title>
        <authorList>
            <consortium name="US DOE Joint Genome Institute"/>
            <person name="Copeland A."/>
            <person name="Lucas S."/>
            <person name="Lapidus A."/>
            <person name="Barry K."/>
            <person name="Glavina del Rio T."/>
            <person name="Dalin E."/>
            <person name="Tice H."/>
            <person name="Pitluck S."/>
            <person name="Foster B."/>
            <person name="Schmutz J."/>
            <person name="Larimer F."/>
            <person name="Land M."/>
            <person name="Hauser L."/>
            <person name="Kyrpides N."/>
            <person name="Ivanova N."/>
            <person name="Jensen P.R."/>
            <person name="Moore B.S."/>
            <person name="Penn K."/>
            <person name="Jenkins C."/>
            <person name="Udwary D."/>
            <person name="Xiang L."/>
            <person name="Gontang E."/>
            <person name="Richardson P."/>
        </authorList>
    </citation>
    <scope>NUCLEOTIDE SEQUENCE [LARGE SCALE GENOMIC DNA]</scope>
    <source>
        <strain evidence="1">CNS-205</strain>
    </source>
</reference>
<dbReference type="eggNOG" id="ENOG5031WV1">
    <property type="taxonomic scope" value="Bacteria"/>
</dbReference>
<gene>
    <name evidence="1" type="ordered locus">Sare_3516</name>
</gene>
<evidence type="ECO:0000313" key="1">
    <source>
        <dbReference type="EMBL" id="ABV99318.1"/>
    </source>
</evidence>
<dbReference type="EMBL" id="CP000850">
    <property type="protein sequence ID" value="ABV99318.1"/>
    <property type="molecule type" value="Genomic_DNA"/>
</dbReference>
<dbReference type="HOGENOM" id="CLU_1873952_0_0_11"/>
<protein>
    <submittedName>
        <fullName evidence="1">Uncharacterized protein</fullName>
    </submittedName>
</protein>
<dbReference type="KEGG" id="saq:Sare_3516"/>
<accession>A8LYB0</accession>
<dbReference type="AlphaFoldDB" id="A8LYB0"/>
<dbReference type="STRING" id="391037.Sare_3516"/>